<dbReference type="EMBL" id="FXAO01000003">
    <property type="protein sequence ID" value="SMG23617.1"/>
    <property type="molecule type" value="Genomic_DNA"/>
</dbReference>
<gene>
    <name evidence="2" type="ORF">SAMN03080602_01464</name>
</gene>
<name>A0A1X7J7F0_9FLAO</name>
<keyword evidence="3" id="KW-1185">Reference proteome</keyword>
<reference evidence="3" key="1">
    <citation type="submission" date="2017-04" db="EMBL/GenBank/DDBJ databases">
        <authorList>
            <person name="Varghese N."/>
            <person name="Submissions S."/>
        </authorList>
    </citation>
    <scope>NUCLEOTIDE SEQUENCE [LARGE SCALE GENOMIC DNA]</scope>
    <source>
        <strain evidence="3">DSM 19835</strain>
    </source>
</reference>
<dbReference type="STRING" id="188872.SAMN03080602_01464"/>
<dbReference type="AlphaFoldDB" id="A0A1X7J7F0"/>
<organism evidence="2 3">
    <name type="scientific">Arenibacter troitsensis</name>
    <dbReference type="NCBI Taxonomy" id="188872"/>
    <lineage>
        <taxon>Bacteria</taxon>
        <taxon>Pseudomonadati</taxon>
        <taxon>Bacteroidota</taxon>
        <taxon>Flavobacteriia</taxon>
        <taxon>Flavobacteriales</taxon>
        <taxon>Flavobacteriaceae</taxon>
        <taxon>Arenibacter</taxon>
    </lineage>
</organism>
<protein>
    <submittedName>
        <fullName evidence="2">Uncharacterized protein</fullName>
    </submittedName>
</protein>
<evidence type="ECO:0000256" key="1">
    <source>
        <dbReference type="SAM" id="MobiDB-lite"/>
    </source>
</evidence>
<dbReference type="Proteomes" id="UP000193420">
    <property type="component" value="Unassembled WGS sequence"/>
</dbReference>
<evidence type="ECO:0000313" key="3">
    <source>
        <dbReference type="Proteomes" id="UP000193420"/>
    </source>
</evidence>
<evidence type="ECO:0000313" key="2">
    <source>
        <dbReference type="EMBL" id="SMG23617.1"/>
    </source>
</evidence>
<accession>A0A1X7J7F0</accession>
<proteinExistence type="predicted"/>
<feature type="compositionally biased region" description="Polar residues" evidence="1">
    <location>
        <begin position="51"/>
        <end position="61"/>
    </location>
</feature>
<feature type="region of interest" description="Disordered" evidence="1">
    <location>
        <begin position="51"/>
        <end position="70"/>
    </location>
</feature>
<sequence length="70" mass="8079">MNITQRHYYLYNGKQYENMQDCRESIGNGVPSKAFKHMLRLGIVEKKLINLDTSSGTNNSQRNDKAQKTT</sequence>